<evidence type="ECO:0000313" key="3">
    <source>
        <dbReference type="Proteomes" id="UP001159363"/>
    </source>
</evidence>
<organism evidence="2 3">
    <name type="scientific">Dryococelus australis</name>
    <dbReference type="NCBI Taxonomy" id="614101"/>
    <lineage>
        <taxon>Eukaryota</taxon>
        <taxon>Metazoa</taxon>
        <taxon>Ecdysozoa</taxon>
        <taxon>Arthropoda</taxon>
        <taxon>Hexapoda</taxon>
        <taxon>Insecta</taxon>
        <taxon>Pterygota</taxon>
        <taxon>Neoptera</taxon>
        <taxon>Polyneoptera</taxon>
        <taxon>Phasmatodea</taxon>
        <taxon>Verophasmatodea</taxon>
        <taxon>Anareolatae</taxon>
        <taxon>Phasmatidae</taxon>
        <taxon>Eurycanthinae</taxon>
        <taxon>Dryococelus</taxon>
    </lineage>
</organism>
<protein>
    <recommendedName>
        <fullName evidence="1">PiggyBac transposable element-derived protein domain-containing protein</fullName>
    </recommendedName>
</protein>
<dbReference type="InterPro" id="IPR052638">
    <property type="entry name" value="PiggyBac_TE-derived"/>
</dbReference>
<dbReference type="PANTHER" id="PTHR47055:SF3">
    <property type="entry name" value="PHORBOL-ESTER_DAG-TYPE DOMAIN-CONTAINING PROTEIN"/>
    <property type="match status" value="1"/>
</dbReference>
<dbReference type="Pfam" id="PF13843">
    <property type="entry name" value="DDE_Tnp_1_7"/>
    <property type="match status" value="1"/>
</dbReference>
<dbReference type="EMBL" id="JARBHB010000009">
    <property type="protein sequence ID" value="KAJ8874849.1"/>
    <property type="molecule type" value="Genomic_DNA"/>
</dbReference>
<accession>A0ABQ9GS36</accession>
<keyword evidence="3" id="KW-1185">Reference proteome</keyword>
<gene>
    <name evidence="2" type="ORF">PR048_022738</name>
</gene>
<proteinExistence type="predicted"/>
<dbReference type="Proteomes" id="UP001159363">
    <property type="component" value="Chromosome 8"/>
</dbReference>
<feature type="domain" description="PiggyBac transposable element-derived protein" evidence="1">
    <location>
        <begin position="2"/>
        <end position="123"/>
    </location>
</feature>
<name>A0ABQ9GS36_9NEOP</name>
<evidence type="ECO:0000313" key="2">
    <source>
        <dbReference type="EMBL" id="KAJ8874849.1"/>
    </source>
</evidence>
<reference evidence="2 3" key="1">
    <citation type="submission" date="2023-02" db="EMBL/GenBank/DDBJ databases">
        <title>LHISI_Scaffold_Assembly.</title>
        <authorList>
            <person name="Stuart O.P."/>
            <person name="Cleave R."/>
            <person name="Magrath M.J.L."/>
            <person name="Mikheyev A.S."/>
        </authorList>
    </citation>
    <scope>NUCLEOTIDE SEQUENCE [LARGE SCALE GENOMIC DNA]</scope>
    <source>
        <strain evidence="2">Daus_M_001</strain>
        <tissue evidence="2">Leg muscle</tissue>
    </source>
</reference>
<evidence type="ECO:0000259" key="1">
    <source>
        <dbReference type="Pfam" id="PF13843"/>
    </source>
</evidence>
<sequence length="126" mass="14652">MFIRGKPIRFAYRVWMMCSNNGYPYNMEIYEGKSASLNKPLGSMVVNNFLSSCGKNPLEIEAFFDNFLTSYNLLCELGEKDIKARGTIRDNRTKKRTLIDSKIIKKESRRDFDIQSDEKICMCPLE</sequence>
<dbReference type="PANTHER" id="PTHR47055">
    <property type="entry name" value="DDE_TNP_1_7 DOMAIN-CONTAINING PROTEIN"/>
    <property type="match status" value="1"/>
</dbReference>
<dbReference type="InterPro" id="IPR029526">
    <property type="entry name" value="PGBD"/>
</dbReference>
<comment type="caution">
    <text evidence="2">The sequence shown here is derived from an EMBL/GenBank/DDBJ whole genome shotgun (WGS) entry which is preliminary data.</text>
</comment>